<keyword evidence="3" id="KW-1185">Reference proteome</keyword>
<feature type="region of interest" description="Disordered" evidence="1">
    <location>
        <begin position="293"/>
        <end position="312"/>
    </location>
</feature>
<accession>A0ABP9RDI7</accession>
<dbReference type="EMBL" id="BAABJP010000065">
    <property type="protein sequence ID" value="GAA5175400.1"/>
    <property type="molecule type" value="Genomic_DNA"/>
</dbReference>
<protein>
    <submittedName>
        <fullName evidence="2">Copper transporter</fullName>
    </submittedName>
</protein>
<reference evidence="3" key="1">
    <citation type="journal article" date="2019" name="Int. J. Syst. Evol. Microbiol.">
        <title>The Global Catalogue of Microorganisms (GCM) 10K type strain sequencing project: providing services to taxonomists for standard genome sequencing and annotation.</title>
        <authorList>
            <consortium name="The Broad Institute Genomics Platform"/>
            <consortium name="The Broad Institute Genome Sequencing Center for Infectious Disease"/>
            <person name="Wu L."/>
            <person name="Ma J."/>
        </authorList>
    </citation>
    <scope>NUCLEOTIDE SEQUENCE [LARGE SCALE GENOMIC DNA]</scope>
    <source>
        <strain evidence="3">JCM 18303</strain>
    </source>
</reference>
<organism evidence="2 3">
    <name type="scientific">Pseudonocardia eucalypti</name>
    <dbReference type="NCBI Taxonomy" id="648755"/>
    <lineage>
        <taxon>Bacteria</taxon>
        <taxon>Bacillati</taxon>
        <taxon>Actinomycetota</taxon>
        <taxon>Actinomycetes</taxon>
        <taxon>Pseudonocardiales</taxon>
        <taxon>Pseudonocardiaceae</taxon>
        <taxon>Pseudonocardia</taxon>
    </lineage>
</organism>
<evidence type="ECO:0000256" key="1">
    <source>
        <dbReference type="SAM" id="MobiDB-lite"/>
    </source>
</evidence>
<evidence type="ECO:0000313" key="2">
    <source>
        <dbReference type="EMBL" id="GAA5175400.1"/>
    </source>
</evidence>
<dbReference type="RefSeq" id="WP_185060751.1">
    <property type="nucleotide sequence ID" value="NZ_BAABJP010000065.1"/>
</dbReference>
<proteinExistence type="predicted"/>
<dbReference type="InterPro" id="IPR021522">
    <property type="entry name" value="MctB"/>
</dbReference>
<gene>
    <name evidence="2" type="ORF">GCM10023321_81390</name>
</gene>
<dbReference type="Proteomes" id="UP001428817">
    <property type="component" value="Unassembled WGS sequence"/>
</dbReference>
<comment type="caution">
    <text evidence="2">The sequence shown here is derived from an EMBL/GenBank/DDBJ whole genome shotgun (WGS) entry which is preliminary data.</text>
</comment>
<sequence length="312" mass="30764">MLSLRYHLISLVAVFLALAVGVVLGSTSVSGRLLAVVSGDRDHLTERADQLAARNGQLETEQRAANGFAASVAPGVVKGQLDGRKVVLVVAAGTDPADRDAVRQLIGAAGGAVTGEVELTDAVTDPVRADAVRDLTMRLLPSGAQLPSAADAGGLAGGFLGSVLLRGPNGRQPATPDQVSAALAGLTQAGFVRPGPRPAPAQLAVVLTGGANGGPNAAERAATLARLAGELDRAGGGAVLAGRSGVEQATGAVGVVRADPNVSGALTTVDDLQSPVGRVATVLALREQADGRAGRYGAGSTAQAPVPGASAG</sequence>
<evidence type="ECO:0000313" key="3">
    <source>
        <dbReference type="Proteomes" id="UP001428817"/>
    </source>
</evidence>
<name>A0ABP9RDI7_9PSEU</name>
<dbReference type="Pfam" id="PF11382">
    <property type="entry name" value="MctB"/>
    <property type="match status" value="1"/>
</dbReference>